<protein>
    <submittedName>
        <fullName evidence="8">3-dehydroquinate synthase</fullName>
    </submittedName>
</protein>
<organism evidence="8 9">
    <name type="scientific">Desulfoluna limicola</name>
    <dbReference type="NCBI Taxonomy" id="2810562"/>
    <lineage>
        <taxon>Bacteria</taxon>
        <taxon>Pseudomonadati</taxon>
        <taxon>Thermodesulfobacteriota</taxon>
        <taxon>Desulfobacteria</taxon>
        <taxon>Desulfobacterales</taxon>
        <taxon>Desulfolunaceae</taxon>
        <taxon>Desulfoluna</taxon>
    </lineage>
</organism>
<dbReference type="Pfam" id="PF01761">
    <property type="entry name" value="DHQ_synthase"/>
    <property type="match status" value="1"/>
</dbReference>
<evidence type="ECO:0000313" key="9">
    <source>
        <dbReference type="Proteomes" id="UP001320148"/>
    </source>
</evidence>
<dbReference type="Pfam" id="PF24621">
    <property type="entry name" value="DHQS_C"/>
    <property type="match status" value="1"/>
</dbReference>
<comment type="cofactor">
    <cofactor evidence="1">
        <name>NAD(+)</name>
        <dbReference type="ChEBI" id="CHEBI:57540"/>
    </cofactor>
</comment>
<feature type="domain" description="3-dehydroquinate synthase C-terminal" evidence="7">
    <location>
        <begin position="205"/>
        <end position="332"/>
    </location>
</feature>
<dbReference type="NCBIfam" id="NF004852">
    <property type="entry name" value="PRK06203.1"/>
    <property type="match status" value="1"/>
</dbReference>
<proteinExistence type="predicted"/>
<keyword evidence="5" id="KW-0456">Lyase</keyword>
<reference evidence="8 9" key="1">
    <citation type="submission" date="2021-02" db="EMBL/GenBank/DDBJ databases">
        <title>Complete genome of Desulfoluna sp. strain ASN36.</title>
        <authorList>
            <person name="Takahashi A."/>
            <person name="Kojima H."/>
            <person name="Fukui M."/>
        </authorList>
    </citation>
    <scope>NUCLEOTIDE SEQUENCE [LARGE SCALE GENOMIC DNA]</scope>
    <source>
        <strain evidence="8 9">ASN36</strain>
    </source>
</reference>
<dbReference type="InterPro" id="IPR056179">
    <property type="entry name" value="DHQS_C"/>
</dbReference>
<gene>
    <name evidence="8" type="primary">aroB</name>
    <name evidence="8" type="ORF">DSLASN_12520</name>
</gene>
<dbReference type="SUPFAM" id="SSF56796">
    <property type="entry name" value="Dehydroquinate synthase-like"/>
    <property type="match status" value="1"/>
</dbReference>
<evidence type="ECO:0000256" key="1">
    <source>
        <dbReference type="ARBA" id="ARBA00001911"/>
    </source>
</evidence>
<dbReference type="Proteomes" id="UP001320148">
    <property type="component" value="Chromosome"/>
</dbReference>
<sequence length="422" mass="46293">MTRNRFQTFPTDTLEFNIHQSYPICYTSGLFTGDNQTIRRTLVKMGHEDSSRCAVLVDSGVVARNPGLAKQITRHVQKESPFFDLCHAPIVMSGGESVKNSRRVMDEISSIAHDHDLSRDSLVFLVGGGAFLDAAGTALAQCRGGIRTINIPSSALSQCAAGIGPLRYMNDSQIKNFSCISAPPYAVFIDFSLLKTLPCEHHLSGMAEAFKMALAADADFFSILVRKARKIRQNDRATVEKVIHKTASLHLDQIRTSGDPLSEGGTGPSNFGCWVAHWLETLSGYKLPHGHALSVGIALDAFYACHTGTLAEEDFTHLIHALLTCGLPVWNRFLETRTEDGELELKKGLACYRKGFSGSGAIMIPDGIGALRAVSDLDFNVFETGIGVLRELSQKGHSEERRIFVVKPGKRVCKDEEVRLRQ</sequence>
<evidence type="ECO:0000259" key="7">
    <source>
        <dbReference type="Pfam" id="PF24621"/>
    </source>
</evidence>
<accession>A0ABM7PDL2</accession>
<evidence type="ECO:0000256" key="5">
    <source>
        <dbReference type="ARBA" id="ARBA00023239"/>
    </source>
</evidence>
<feature type="domain" description="3-dehydroquinate synthase N-terminal" evidence="6">
    <location>
        <begin position="90"/>
        <end position="201"/>
    </location>
</feature>
<dbReference type="RefSeq" id="WP_236891892.1">
    <property type="nucleotide sequence ID" value="NZ_AP024488.1"/>
</dbReference>
<dbReference type="PANTHER" id="PTHR43622:SF7">
    <property type="entry name" value="3-DEHYDROQUINATE SYNTHASE, CHLOROPLASTIC"/>
    <property type="match status" value="1"/>
</dbReference>
<dbReference type="InterPro" id="IPR050071">
    <property type="entry name" value="Dehydroquinate_synthase"/>
</dbReference>
<evidence type="ECO:0000259" key="6">
    <source>
        <dbReference type="Pfam" id="PF01761"/>
    </source>
</evidence>
<dbReference type="EMBL" id="AP024488">
    <property type="protein sequence ID" value="BCS95620.1"/>
    <property type="molecule type" value="Genomic_DNA"/>
</dbReference>
<keyword evidence="9" id="KW-1185">Reference proteome</keyword>
<evidence type="ECO:0000256" key="3">
    <source>
        <dbReference type="ARBA" id="ARBA00023027"/>
    </source>
</evidence>
<keyword evidence="3" id="KW-0520">NAD</keyword>
<dbReference type="PANTHER" id="PTHR43622">
    <property type="entry name" value="3-DEHYDROQUINATE SYNTHASE"/>
    <property type="match status" value="1"/>
</dbReference>
<evidence type="ECO:0000256" key="2">
    <source>
        <dbReference type="ARBA" id="ARBA00022605"/>
    </source>
</evidence>
<dbReference type="Gene3D" id="3.40.50.1970">
    <property type="match status" value="1"/>
</dbReference>
<evidence type="ECO:0000256" key="4">
    <source>
        <dbReference type="ARBA" id="ARBA00023141"/>
    </source>
</evidence>
<keyword evidence="4" id="KW-0057">Aromatic amino acid biosynthesis</keyword>
<keyword evidence="2" id="KW-0028">Amino-acid biosynthesis</keyword>
<dbReference type="Gene3D" id="1.20.1090.10">
    <property type="entry name" value="Dehydroquinate synthase-like - alpha domain"/>
    <property type="match status" value="1"/>
</dbReference>
<evidence type="ECO:0000313" key="8">
    <source>
        <dbReference type="EMBL" id="BCS95620.1"/>
    </source>
</evidence>
<dbReference type="InterPro" id="IPR030960">
    <property type="entry name" value="DHQS/DOIS_N"/>
</dbReference>
<name>A0ABM7PDL2_9BACT</name>